<organism evidence="1">
    <name type="scientific">Anguilla anguilla</name>
    <name type="common">European freshwater eel</name>
    <name type="synonym">Muraena anguilla</name>
    <dbReference type="NCBI Taxonomy" id="7936"/>
    <lineage>
        <taxon>Eukaryota</taxon>
        <taxon>Metazoa</taxon>
        <taxon>Chordata</taxon>
        <taxon>Craniata</taxon>
        <taxon>Vertebrata</taxon>
        <taxon>Euteleostomi</taxon>
        <taxon>Actinopterygii</taxon>
        <taxon>Neopterygii</taxon>
        <taxon>Teleostei</taxon>
        <taxon>Anguilliformes</taxon>
        <taxon>Anguillidae</taxon>
        <taxon>Anguilla</taxon>
    </lineage>
</organism>
<dbReference type="AlphaFoldDB" id="A0A0E9PYU8"/>
<sequence>MMEVQCLHRELASMSRGGGGDLVGCLVCFVFEL</sequence>
<protein>
    <submittedName>
        <fullName evidence="1">Uncharacterized protein</fullName>
    </submittedName>
</protein>
<name>A0A0E9PYU8_ANGAN</name>
<evidence type="ECO:0000313" key="1">
    <source>
        <dbReference type="EMBL" id="JAH09457.1"/>
    </source>
</evidence>
<dbReference type="EMBL" id="GBXM01099120">
    <property type="protein sequence ID" value="JAH09457.1"/>
    <property type="molecule type" value="Transcribed_RNA"/>
</dbReference>
<accession>A0A0E9PYU8</accession>
<proteinExistence type="predicted"/>
<reference evidence="1" key="2">
    <citation type="journal article" date="2015" name="Fish Shellfish Immunol.">
        <title>Early steps in the European eel (Anguilla anguilla)-Vibrio vulnificus interaction in the gills: Role of the RtxA13 toxin.</title>
        <authorList>
            <person name="Callol A."/>
            <person name="Pajuelo D."/>
            <person name="Ebbesson L."/>
            <person name="Teles M."/>
            <person name="MacKenzie S."/>
            <person name="Amaro C."/>
        </authorList>
    </citation>
    <scope>NUCLEOTIDE SEQUENCE</scope>
</reference>
<reference evidence="1" key="1">
    <citation type="submission" date="2014-11" db="EMBL/GenBank/DDBJ databases">
        <authorList>
            <person name="Amaro Gonzalez C."/>
        </authorList>
    </citation>
    <scope>NUCLEOTIDE SEQUENCE</scope>
</reference>